<keyword evidence="2" id="KW-1185">Reference proteome</keyword>
<organism evidence="1 2">
    <name type="scientific">Sphingobacterium ginsenosidimutans</name>
    <dbReference type="NCBI Taxonomy" id="687845"/>
    <lineage>
        <taxon>Bacteria</taxon>
        <taxon>Pseudomonadati</taxon>
        <taxon>Bacteroidota</taxon>
        <taxon>Sphingobacteriia</taxon>
        <taxon>Sphingobacteriales</taxon>
        <taxon>Sphingobacteriaceae</taxon>
        <taxon>Sphingobacterium</taxon>
    </lineage>
</organism>
<protein>
    <submittedName>
        <fullName evidence="1">Uncharacterized protein</fullName>
    </submittedName>
</protein>
<dbReference type="InterPro" id="IPR008927">
    <property type="entry name" value="6-PGluconate_DH-like_C_sf"/>
</dbReference>
<dbReference type="Proteomes" id="UP001500167">
    <property type="component" value="Unassembled WGS sequence"/>
</dbReference>
<name>A0ABP8ANC5_9SPHI</name>
<comment type="caution">
    <text evidence="1">The sequence shown here is derived from an EMBL/GenBank/DDBJ whole genome shotgun (WGS) entry which is preliminary data.</text>
</comment>
<evidence type="ECO:0000313" key="1">
    <source>
        <dbReference type="EMBL" id="GAA4186802.1"/>
    </source>
</evidence>
<gene>
    <name evidence="1" type="ORF">GCM10022218_50780</name>
</gene>
<dbReference type="SUPFAM" id="SSF48179">
    <property type="entry name" value="6-phosphogluconate dehydrogenase C-terminal domain-like"/>
    <property type="match status" value="1"/>
</dbReference>
<sequence length="69" mass="7771">MKYAIANGIPVPGYVNALSYFDAYQSEKLPANIYKHNETTLAHIPMNVLIRKVSFTRFGIKGQKLEDAI</sequence>
<evidence type="ECO:0000313" key="2">
    <source>
        <dbReference type="Proteomes" id="UP001500167"/>
    </source>
</evidence>
<reference evidence="2" key="1">
    <citation type="journal article" date="2019" name="Int. J. Syst. Evol. Microbiol.">
        <title>The Global Catalogue of Microorganisms (GCM) 10K type strain sequencing project: providing services to taxonomists for standard genome sequencing and annotation.</title>
        <authorList>
            <consortium name="The Broad Institute Genomics Platform"/>
            <consortium name="The Broad Institute Genome Sequencing Center for Infectious Disease"/>
            <person name="Wu L."/>
            <person name="Ma J."/>
        </authorList>
    </citation>
    <scope>NUCLEOTIDE SEQUENCE [LARGE SCALE GENOMIC DNA]</scope>
    <source>
        <strain evidence="2">JCM 16722</strain>
    </source>
</reference>
<dbReference type="EMBL" id="BAAAZK010000010">
    <property type="protein sequence ID" value="GAA4186802.1"/>
    <property type="molecule type" value="Genomic_DNA"/>
</dbReference>
<proteinExistence type="predicted"/>
<accession>A0ABP8ANC5</accession>